<proteinExistence type="predicted"/>
<dbReference type="InParanoid" id="A0A162PML8"/>
<dbReference type="AlphaFoldDB" id="A0A162PML8"/>
<evidence type="ECO:0000313" key="1">
    <source>
        <dbReference type="EMBL" id="OAD70366.1"/>
    </source>
</evidence>
<organism evidence="1 2">
    <name type="scientific">Phycomyces blakesleeanus (strain ATCC 8743b / DSM 1359 / FGSC 10004 / NBRC 33097 / NRRL 1555)</name>
    <dbReference type="NCBI Taxonomy" id="763407"/>
    <lineage>
        <taxon>Eukaryota</taxon>
        <taxon>Fungi</taxon>
        <taxon>Fungi incertae sedis</taxon>
        <taxon>Mucoromycota</taxon>
        <taxon>Mucoromycotina</taxon>
        <taxon>Mucoromycetes</taxon>
        <taxon>Mucorales</taxon>
        <taxon>Phycomycetaceae</taxon>
        <taxon>Phycomyces</taxon>
    </lineage>
</organism>
<dbReference type="EMBL" id="KV440989">
    <property type="protein sequence ID" value="OAD70366.1"/>
    <property type="molecule type" value="Genomic_DNA"/>
</dbReference>
<dbReference type="RefSeq" id="XP_018288406.1">
    <property type="nucleotide sequence ID" value="XM_018436655.1"/>
</dbReference>
<dbReference type="Proteomes" id="UP000077315">
    <property type="component" value="Unassembled WGS sequence"/>
</dbReference>
<dbReference type="VEuPathDB" id="FungiDB:PHYBLDRAFT_171744"/>
<gene>
    <name evidence="1" type="ORF">PHYBLDRAFT_171744</name>
</gene>
<protein>
    <submittedName>
        <fullName evidence="1">Uncharacterized protein</fullName>
    </submittedName>
</protein>
<dbReference type="GeneID" id="28997561"/>
<accession>A0A162PML8</accession>
<sequence>MNTDEKQQSPRPQPCAGMSLSQMVKLTSWHVVNSNTLTFEYRNASIIVMVLMIDTCVQAFDLDVTEYFPIYRYCIIPNLSAAYLLNPIIEIIENYYNLSLFNLKV</sequence>
<evidence type="ECO:0000313" key="2">
    <source>
        <dbReference type="Proteomes" id="UP000077315"/>
    </source>
</evidence>
<keyword evidence="2" id="KW-1185">Reference proteome</keyword>
<reference evidence="2" key="1">
    <citation type="submission" date="2015-06" db="EMBL/GenBank/DDBJ databases">
        <title>Expansion of signal transduction pathways in fungi by whole-genome duplication.</title>
        <authorList>
            <consortium name="DOE Joint Genome Institute"/>
            <person name="Corrochano L.M."/>
            <person name="Kuo A."/>
            <person name="Marcet-Houben M."/>
            <person name="Polaino S."/>
            <person name="Salamov A."/>
            <person name="Villalobos J.M."/>
            <person name="Alvarez M.I."/>
            <person name="Avalos J."/>
            <person name="Benito E.P."/>
            <person name="Benoit I."/>
            <person name="Burger G."/>
            <person name="Camino L.P."/>
            <person name="Canovas D."/>
            <person name="Cerda-Olmedo E."/>
            <person name="Cheng J.-F."/>
            <person name="Dominguez A."/>
            <person name="Elias M."/>
            <person name="Eslava A.P."/>
            <person name="Glaser F."/>
            <person name="Grimwood J."/>
            <person name="Gutierrez G."/>
            <person name="Heitman J."/>
            <person name="Henrissat B."/>
            <person name="Iturriaga E.A."/>
            <person name="Lang B.F."/>
            <person name="Lavin J.L."/>
            <person name="Lee S."/>
            <person name="Li W."/>
            <person name="Lindquist E."/>
            <person name="Lopez-Garcia S."/>
            <person name="Luque E.M."/>
            <person name="Marcos A.T."/>
            <person name="Martin J."/>
            <person name="McCluskey K."/>
            <person name="Medina H.R."/>
            <person name="Miralles-Duran A."/>
            <person name="Miyazaki A."/>
            <person name="Munoz-Torres E."/>
            <person name="Oguiza J.A."/>
            <person name="Ohm R."/>
            <person name="Olmedo M."/>
            <person name="Orejas M."/>
            <person name="Ortiz-Castellanos L."/>
            <person name="Pisabarro A.G."/>
            <person name="Rodriguez-Romero J."/>
            <person name="Ruiz-Herrera J."/>
            <person name="Ruiz-Vazquez R."/>
            <person name="Sanz C."/>
            <person name="Schackwitz W."/>
            <person name="Schmutz J."/>
            <person name="Shahriari M."/>
            <person name="Shelest E."/>
            <person name="Silva-Franco F."/>
            <person name="Soanes D."/>
            <person name="Syed K."/>
            <person name="Tagua V.G."/>
            <person name="Talbot N.J."/>
            <person name="Thon M."/>
            <person name="De vries R.P."/>
            <person name="Wiebenga A."/>
            <person name="Yadav J.S."/>
            <person name="Braun E.L."/>
            <person name="Baker S."/>
            <person name="Garre V."/>
            <person name="Horwitz B."/>
            <person name="Torres-Martinez S."/>
            <person name="Idnurm A."/>
            <person name="Herrera-Estrella A."/>
            <person name="Gabaldon T."/>
            <person name="Grigoriev I.V."/>
        </authorList>
    </citation>
    <scope>NUCLEOTIDE SEQUENCE [LARGE SCALE GENOMIC DNA]</scope>
    <source>
        <strain evidence="2">NRRL 1555(-)</strain>
    </source>
</reference>
<name>A0A162PML8_PHYB8</name>